<accession>A0A2G5DSD1</accession>
<proteinExistence type="predicted"/>
<keyword evidence="2" id="KW-1185">Reference proteome</keyword>
<evidence type="ECO:0000313" key="2">
    <source>
        <dbReference type="Proteomes" id="UP000230069"/>
    </source>
</evidence>
<dbReference type="OrthoDB" id="1930572at2759"/>
<name>A0A2G5DSD1_AQUCA</name>
<dbReference type="FunCoup" id="A0A2G5DSD1">
    <property type="interactions" value="244"/>
</dbReference>
<organism evidence="1 2">
    <name type="scientific">Aquilegia coerulea</name>
    <name type="common">Rocky mountain columbine</name>
    <dbReference type="NCBI Taxonomy" id="218851"/>
    <lineage>
        <taxon>Eukaryota</taxon>
        <taxon>Viridiplantae</taxon>
        <taxon>Streptophyta</taxon>
        <taxon>Embryophyta</taxon>
        <taxon>Tracheophyta</taxon>
        <taxon>Spermatophyta</taxon>
        <taxon>Magnoliopsida</taxon>
        <taxon>Ranunculales</taxon>
        <taxon>Ranunculaceae</taxon>
        <taxon>Thalictroideae</taxon>
        <taxon>Aquilegia</taxon>
    </lineage>
</organism>
<dbReference type="PANTHER" id="PTHR36324">
    <property type="entry name" value="OS09G0460100 PROTEIN"/>
    <property type="match status" value="1"/>
</dbReference>
<dbReference type="AlphaFoldDB" id="A0A2G5DSD1"/>
<dbReference type="EMBL" id="KZ305032">
    <property type="protein sequence ID" value="PIA46346.1"/>
    <property type="molecule type" value="Genomic_DNA"/>
</dbReference>
<dbReference type="PANTHER" id="PTHR36324:SF1">
    <property type="entry name" value="OS09G0460100 PROTEIN"/>
    <property type="match status" value="1"/>
</dbReference>
<reference evidence="1 2" key="1">
    <citation type="submission" date="2017-09" db="EMBL/GenBank/DDBJ databases">
        <title>WGS assembly of Aquilegia coerulea Goldsmith.</title>
        <authorList>
            <person name="Hodges S."/>
            <person name="Kramer E."/>
            <person name="Nordborg M."/>
            <person name="Tomkins J."/>
            <person name="Borevitz J."/>
            <person name="Derieg N."/>
            <person name="Yan J."/>
            <person name="Mihaltcheva S."/>
            <person name="Hayes R.D."/>
            <person name="Rokhsar D."/>
        </authorList>
    </citation>
    <scope>NUCLEOTIDE SEQUENCE [LARGE SCALE GENOMIC DNA]</scope>
    <source>
        <strain evidence="2">cv. Goldsmith</strain>
    </source>
</reference>
<dbReference type="InParanoid" id="A0A2G5DSD1"/>
<evidence type="ECO:0000313" key="1">
    <source>
        <dbReference type="EMBL" id="PIA46346.1"/>
    </source>
</evidence>
<gene>
    <name evidence="1" type="ORF">AQUCO_01500105v1</name>
</gene>
<dbReference type="Proteomes" id="UP000230069">
    <property type="component" value="Unassembled WGS sequence"/>
</dbReference>
<sequence length="202" mass="22990">MSFFTHEEPKQYSKTCRCFRSCLRDAFNQCGGRSSSLDLEEECSLSDTDEEEAIVMTIRAHAMEEKRRKGQFIKSASFSSFISPWAGELFNISTGVQRNLDSSHEQEDEERDIYLSVGSCLSRSSSSSREVFFSAGSCLSRSSNVSKIELWDVGRRSILQELCHCEGWPFGLYRKAILLPPLPKSPSESWLWRKGSKMVKMP</sequence>
<dbReference type="STRING" id="218851.A0A2G5DSD1"/>
<protein>
    <submittedName>
        <fullName evidence="1">Uncharacterized protein</fullName>
    </submittedName>
</protein>